<feature type="active site" description="Proton acceptor" evidence="7">
    <location>
        <position position="322"/>
    </location>
</feature>
<comment type="catalytic activity">
    <reaction evidence="6">
        <text>L-histidinol + 2 NAD(+) + H2O = L-histidine + 2 NADH + 3 H(+)</text>
        <dbReference type="Rhea" id="RHEA:20641"/>
        <dbReference type="ChEBI" id="CHEBI:15377"/>
        <dbReference type="ChEBI" id="CHEBI:15378"/>
        <dbReference type="ChEBI" id="CHEBI:57540"/>
        <dbReference type="ChEBI" id="CHEBI:57595"/>
        <dbReference type="ChEBI" id="CHEBI:57699"/>
        <dbReference type="ChEBI" id="CHEBI:57945"/>
        <dbReference type="EC" id="1.1.1.23"/>
    </reaction>
</comment>
<proteinExistence type="inferred from homology"/>
<dbReference type="GO" id="GO:0005829">
    <property type="term" value="C:cytosol"/>
    <property type="evidence" value="ECO:0007669"/>
    <property type="project" value="TreeGrafter"/>
</dbReference>
<dbReference type="SUPFAM" id="SSF53720">
    <property type="entry name" value="ALDH-like"/>
    <property type="match status" value="1"/>
</dbReference>
<feature type="binding site" evidence="9">
    <location>
        <position position="415"/>
    </location>
    <ligand>
        <name>substrate</name>
    </ligand>
</feature>
<feature type="binding site" evidence="9">
    <location>
        <position position="251"/>
    </location>
    <ligand>
        <name>substrate</name>
    </ligand>
</feature>
<dbReference type="EC" id="1.1.1.23" evidence="6"/>
<comment type="cofactor">
    <cofactor evidence="10">
        <name>Zn(2+)</name>
        <dbReference type="ChEBI" id="CHEBI:29105"/>
    </cofactor>
    <text evidence="10">Binds 1 zinc ion per subunit.</text>
</comment>
<dbReference type="InterPro" id="IPR022695">
    <property type="entry name" value="Histidinol_DH_monofunct"/>
</dbReference>
<dbReference type="Gene3D" id="3.40.50.1980">
    <property type="entry name" value="Nitrogenase molybdenum iron protein domain"/>
    <property type="match status" value="2"/>
</dbReference>
<keyword evidence="13" id="KW-1185">Reference proteome</keyword>
<feature type="binding site" evidence="10">
    <location>
        <position position="415"/>
    </location>
    <ligand>
        <name>Zn(2+)</name>
        <dbReference type="ChEBI" id="CHEBI:29105"/>
    </ligand>
</feature>
<dbReference type="NCBIfam" id="TIGR00069">
    <property type="entry name" value="hisD"/>
    <property type="match status" value="1"/>
</dbReference>
<evidence type="ECO:0000256" key="9">
    <source>
        <dbReference type="PIRSR" id="PIRSR000099-3"/>
    </source>
</evidence>
<evidence type="ECO:0000256" key="4">
    <source>
        <dbReference type="ARBA" id="ARBA00022833"/>
    </source>
</evidence>
<dbReference type="PIRSF" id="PIRSF000099">
    <property type="entry name" value="Histidinol_dh"/>
    <property type="match status" value="1"/>
</dbReference>
<dbReference type="PROSITE" id="PS00611">
    <property type="entry name" value="HISOL_DEHYDROGENASE"/>
    <property type="match status" value="1"/>
</dbReference>
<keyword evidence="6" id="KW-0028">Amino-acid biosynthesis</keyword>
<dbReference type="Pfam" id="PF00815">
    <property type="entry name" value="Histidinol_dh"/>
    <property type="match status" value="1"/>
</dbReference>
<keyword evidence="3 10" id="KW-0479">Metal-binding</keyword>
<dbReference type="GO" id="GO:0046872">
    <property type="term" value="F:metal ion binding"/>
    <property type="evidence" value="ECO:0007669"/>
    <property type="project" value="UniProtKB-KW"/>
</dbReference>
<dbReference type="PANTHER" id="PTHR21256:SF14">
    <property type="entry name" value="HISTIDINOL DEHYDROGENASE"/>
    <property type="match status" value="1"/>
</dbReference>
<protein>
    <recommendedName>
        <fullName evidence="6">Histidinol dehydrogenase</fullName>
        <shortName evidence="6">HDH</shortName>
        <ecNumber evidence="6">1.1.1.23</ecNumber>
    </recommendedName>
</protein>
<dbReference type="UniPathway" id="UPA00031">
    <property type="reaction ID" value="UER00014"/>
</dbReference>
<keyword evidence="6" id="KW-0368">Histidine biosynthesis</keyword>
<name>A0A3D8SQF9_9HELO</name>
<evidence type="ECO:0000256" key="3">
    <source>
        <dbReference type="ARBA" id="ARBA00022723"/>
    </source>
</evidence>
<feature type="binding site" evidence="9">
    <location>
        <position position="254"/>
    </location>
    <ligand>
        <name>substrate</name>
    </ligand>
</feature>
<feature type="binding site" evidence="9">
    <location>
        <position position="355"/>
    </location>
    <ligand>
        <name>substrate</name>
    </ligand>
</feature>
<dbReference type="PRINTS" id="PR00083">
    <property type="entry name" value="HOLDHDRGNASE"/>
</dbReference>
<evidence type="ECO:0000256" key="10">
    <source>
        <dbReference type="PIRSR" id="PIRSR000099-4"/>
    </source>
</evidence>
<reference evidence="12 13" key="1">
    <citation type="journal article" date="2018" name="IMA Fungus">
        <title>IMA Genome-F 9: Draft genome sequence of Annulohypoxylon stygium, Aspergillus mulundensis, Berkeleyomyces basicola (syn. Thielaviopsis basicola), Ceratocystis smalleyi, two Cercospora beticola strains, Coleophoma cylindrospora, Fusarium fracticaudum, Phialophora cf. hyalina, and Morchella septimelata.</title>
        <authorList>
            <person name="Wingfield B.D."/>
            <person name="Bills G.F."/>
            <person name="Dong Y."/>
            <person name="Huang W."/>
            <person name="Nel W.J."/>
            <person name="Swalarsk-Parry B.S."/>
            <person name="Vaghefi N."/>
            <person name="Wilken P.M."/>
            <person name="An Z."/>
            <person name="de Beer Z.W."/>
            <person name="De Vos L."/>
            <person name="Chen L."/>
            <person name="Duong T.A."/>
            <person name="Gao Y."/>
            <person name="Hammerbacher A."/>
            <person name="Kikkert J.R."/>
            <person name="Li Y."/>
            <person name="Li H."/>
            <person name="Li K."/>
            <person name="Li Q."/>
            <person name="Liu X."/>
            <person name="Ma X."/>
            <person name="Naidoo K."/>
            <person name="Pethybridge S.J."/>
            <person name="Sun J."/>
            <person name="Steenkamp E.T."/>
            <person name="van der Nest M.A."/>
            <person name="van Wyk S."/>
            <person name="Wingfield M.J."/>
            <person name="Xiong C."/>
            <person name="Yue Q."/>
            <person name="Zhang X."/>
        </authorList>
    </citation>
    <scope>NUCLEOTIDE SEQUENCE [LARGE SCALE GENOMIC DNA]</scope>
    <source>
        <strain evidence="12 13">BP6252</strain>
    </source>
</reference>
<dbReference type="InterPro" id="IPR001692">
    <property type="entry name" value="Histidinol_DH_CS"/>
</dbReference>
<gene>
    <name evidence="12" type="ORF">BP6252_00577</name>
</gene>
<feature type="binding site" evidence="8">
    <location>
        <position position="183"/>
    </location>
    <ligand>
        <name>NAD(+)</name>
        <dbReference type="ChEBI" id="CHEBI:57540"/>
    </ligand>
</feature>
<dbReference type="AlphaFoldDB" id="A0A3D8SQF9"/>
<keyword evidence="5 6" id="KW-0560">Oxidoreductase</keyword>
<dbReference type="GO" id="GO:0000105">
    <property type="term" value="P:L-histidine biosynthetic process"/>
    <property type="evidence" value="ECO:0007669"/>
    <property type="project" value="UniProtKB-UniRule"/>
</dbReference>
<dbReference type="PANTHER" id="PTHR21256">
    <property type="entry name" value="HISTIDINOL DEHYDROGENASE HDH"/>
    <property type="match status" value="1"/>
</dbReference>
<evidence type="ECO:0000256" key="5">
    <source>
        <dbReference type="ARBA" id="ARBA00023002"/>
    </source>
</evidence>
<evidence type="ECO:0000313" key="13">
    <source>
        <dbReference type="Proteomes" id="UP000256645"/>
    </source>
</evidence>
<evidence type="ECO:0000256" key="8">
    <source>
        <dbReference type="PIRSR" id="PIRSR000099-2"/>
    </source>
</evidence>
<evidence type="ECO:0000256" key="2">
    <source>
        <dbReference type="ARBA" id="ARBA00010178"/>
    </source>
</evidence>
<dbReference type="GO" id="GO:0051287">
    <property type="term" value="F:NAD binding"/>
    <property type="evidence" value="ECO:0007669"/>
    <property type="project" value="InterPro"/>
</dbReference>
<organism evidence="12 13">
    <name type="scientific">Coleophoma cylindrospora</name>
    <dbReference type="NCBI Taxonomy" id="1849047"/>
    <lineage>
        <taxon>Eukaryota</taxon>
        <taxon>Fungi</taxon>
        <taxon>Dikarya</taxon>
        <taxon>Ascomycota</taxon>
        <taxon>Pezizomycotina</taxon>
        <taxon>Leotiomycetes</taxon>
        <taxon>Helotiales</taxon>
        <taxon>Dermateaceae</taxon>
        <taxon>Coleophoma</taxon>
    </lineage>
</organism>
<evidence type="ECO:0000256" key="7">
    <source>
        <dbReference type="PIRSR" id="PIRSR000099-1"/>
    </source>
</evidence>
<feature type="binding site" evidence="10">
    <location>
        <position position="355"/>
    </location>
    <ligand>
        <name>Zn(2+)</name>
        <dbReference type="ChEBI" id="CHEBI:29105"/>
    </ligand>
</feature>
<dbReference type="InterPro" id="IPR016161">
    <property type="entry name" value="Ald_DH/histidinol_DH"/>
</dbReference>
<feature type="binding site" evidence="8">
    <location>
        <position position="206"/>
    </location>
    <ligand>
        <name>NAD(+)</name>
        <dbReference type="ChEBI" id="CHEBI:57540"/>
    </ligand>
</feature>
<dbReference type="EMBL" id="PDLM01000001">
    <property type="protein sequence ID" value="RDW88545.1"/>
    <property type="molecule type" value="Genomic_DNA"/>
</dbReference>
<evidence type="ECO:0000256" key="6">
    <source>
        <dbReference type="PIRNR" id="PIRNR000099"/>
    </source>
</evidence>
<evidence type="ECO:0000256" key="1">
    <source>
        <dbReference type="ARBA" id="ARBA00004940"/>
    </source>
</evidence>
<dbReference type="Gene3D" id="1.20.5.1300">
    <property type="match status" value="1"/>
</dbReference>
<dbReference type="FunFam" id="3.40.50.1980:FF:000026">
    <property type="entry name" value="Histidinol dehydrogenase"/>
    <property type="match status" value="1"/>
</dbReference>
<keyword evidence="6 8" id="KW-0520">NAD</keyword>
<feature type="binding site" evidence="10">
    <location>
        <position position="251"/>
    </location>
    <ligand>
        <name>Zn(2+)</name>
        <dbReference type="ChEBI" id="CHEBI:29105"/>
    </ligand>
</feature>
<feature type="active site" description="Proton acceptor" evidence="7">
    <location>
        <position position="321"/>
    </location>
</feature>
<dbReference type="FunFam" id="3.40.50.1980:FF:000001">
    <property type="entry name" value="Histidinol dehydrogenase"/>
    <property type="match status" value="1"/>
</dbReference>
<feature type="binding site" evidence="10">
    <location>
        <position position="254"/>
    </location>
    <ligand>
        <name>Zn(2+)</name>
        <dbReference type="ChEBI" id="CHEBI:29105"/>
    </ligand>
</feature>
<dbReference type="STRING" id="1849047.A0A3D8SQF9"/>
<dbReference type="CDD" id="cd06572">
    <property type="entry name" value="Histidinol_dh"/>
    <property type="match status" value="1"/>
</dbReference>
<dbReference type="GO" id="GO:0004399">
    <property type="term" value="F:histidinol dehydrogenase activity"/>
    <property type="evidence" value="ECO:0007669"/>
    <property type="project" value="UniProtKB-UniRule"/>
</dbReference>
<feature type="binding site" evidence="9">
    <location>
        <position position="410"/>
    </location>
    <ligand>
        <name>substrate</name>
    </ligand>
</feature>
<feature type="binding site" evidence="9">
    <location>
        <position position="322"/>
    </location>
    <ligand>
        <name>substrate</name>
    </ligand>
</feature>
<feature type="binding site" evidence="9">
    <location>
        <position position="229"/>
    </location>
    <ligand>
        <name>substrate</name>
    </ligand>
</feature>
<evidence type="ECO:0000313" key="12">
    <source>
        <dbReference type="EMBL" id="RDW88545.1"/>
    </source>
</evidence>
<comment type="similarity">
    <text evidence="2 6 11">Belongs to the histidinol dehydrogenase family.</text>
</comment>
<dbReference type="Proteomes" id="UP000256645">
    <property type="component" value="Unassembled WGS sequence"/>
</dbReference>
<sequence>MSQYLKKATGSAAGNLAAQESVTAIVKGVISDIRRNGDSAVSQYSEKFDKWSPASFKLSPEQIAEIIASVPEQTIKDIKEVQKNVRAFAEAQRKSITDFEIEIRPGVHLGQKNLPINAVGAYIPGGRYPLLASAHMTIVTAKVAGVPNVIACTPPIAGQIPQATVAAMYYAGADEIFILGGVQAVAAMAVGTETIRKVDFIAGPGNAFVADAKRQLFGEVGIDLFAGPTEILIVADEHADPFTIATDLISQAEHGPDTPAVLITTSESVGRQSIELVNNLLEFSALSTAALAKTSWDAFGEVVVVPSLTEAWKLADEYASEHVEIFTQDPREALRKMTNYGALFLGEKTCVSYGDKVIGTNHVLPTRKAARYTGGLWVGKYLRTVTYQEVTNDIASGELGRLCGRAARAENFEGHARSGDLRASKYLADKHAWIDGKEEARL</sequence>
<dbReference type="InterPro" id="IPR012131">
    <property type="entry name" value="Hstdl_DH"/>
</dbReference>
<comment type="caution">
    <text evidence="12">The sequence shown here is derived from an EMBL/GenBank/DDBJ whole genome shotgun (WGS) entry which is preliminary data.</text>
</comment>
<comment type="pathway">
    <text evidence="1 6">Amino-acid biosynthesis; L-histidine biosynthesis; L-histidine from 5-phospho-alpha-D-ribose 1-diphosphate: step 9/9.</text>
</comment>
<feature type="binding site" evidence="8">
    <location>
        <position position="122"/>
    </location>
    <ligand>
        <name>NAD(+)</name>
        <dbReference type="ChEBI" id="CHEBI:57540"/>
    </ligand>
</feature>
<evidence type="ECO:0000256" key="11">
    <source>
        <dbReference type="RuleBase" id="RU004175"/>
    </source>
</evidence>
<dbReference type="OrthoDB" id="1703565at2759"/>
<keyword evidence="4 10" id="KW-0862">Zinc</keyword>
<comment type="function">
    <text evidence="6">Catalyzes the sequential NAD-dependent oxidations of L-histidinol to L-histidinaldehyde and then to L-histidine.</text>
</comment>
<accession>A0A3D8SQF9</accession>